<organism evidence="1 2">
    <name type="scientific">Streptomyces nigra</name>
    <dbReference type="NCBI Taxonomy" id="1827580"/>
    <lineage>
        <taxon>Bacteria</taxon>
        <taxon>Bacillati</taxon>
        <taxon>Actinomycetota</taxon>
        <taxon>Actinomycetes</taxon>
        <taxon>Kitasatosporales</taxon>
        <taxon>Streptomycetaceae</taxon>
        <taxon>Streptomyces</taxon>
    </lineage>
</organism>
<reference evidence="1 2" key="1">
    <citation type="submission" date="2022-10" db="EMBL/GenBank/DDBJ databases">
        <title>The complete genomes of actinobacterial strains from the NBC collection.</title>
        <authorList>
            <person name="Joergensen T.S."/>
            <person name="Alvarez Arevalo M."/>
            <person name="Sterndorff E.B."/>
            <person name="Faurdal D."/>
            <person name="Vuksanovic O."/>
            <person name="Mourched A.-S."/>
            <person name="Charusanti P."/>
            <person name="Shaw S."/>
            <person name="Blin K."/>
            <person name="Weber T."/>
        </authorList>
    </citation>
    <scope>NUCLEOTIDE SEQUENCE [LARGE SCALE GENOMIC DNA]</scope>
    <source>
        <strain evidence="1 2">NBC_00206</strain>
    </source>
</reference>
<dbReference type="EMBL" id="CP108125">
    <property type="protein sequence ID" value="WTO85585.1"/>
    <property type="molecule type" value="Genomic_DNA"/>
</dbReference>
<evidence type="ECO:0000313" key="1">
    <source>
        <dbReference type="EMBL" id="WTO85585.1"/>
    </source>
</evidence>
<protein>
    <submittedName>
        <fullName evidence="1">Uncharacterized protein</fullName>
    </submittedName>
</protein>
<keyword evidence="2" id="KW-1185">Reference proteome</keyword>
<dbReference type="Proteomes" id="UP001622690">
    <property type="component" value="Chromosome"/>
</dbReference>
<sequence>MARPMARWGVALAGGALWWWAVVRLVCAPGAGALEAAVAAGGWGLSLLPVHCEPKEQADGTVDARQWVRAWRAGRVGRRAGSAGPVERA</sequence>
<evidence type="ECO:0000313" key="2">
    <source>
        <dbReference type="Proteomes" id="UP001622690"/>
    </source>
</evidence>
<accession>A0ABZ1IZ62</accession>
<proteinExistence type="predicted"/>
<gene>
    <name evidence="1" type="ORF">OHU27_25405</name>
</gene>
<name>A0ABZ1IZ62_9ACTN</name>
<dbReference type="RefSeq" id="WP_115509271.1">
    <property type="nucleotide sequence ID" value="NZ_CP108125.1"/>
</dbReference>